<dbReference type="PaxDb" id="29760-VIT_01s0011g04310.t01"/>
<keyword evidence="1" id="KW-0472">Membrane</keyword>
<keyword evidence="1" id="KW-0812">Transmembrane</keyword>
<dbReference type="EMBL" id="FN595752">
    <property type="protein sequence ID" value="CCB50867.1"/>
    <property type="molecule type" value="Genomic_DNA"/>
</dbReference>
<gene>
    <name evidence="2" type="ordered locus">VIT_01s0011g04310</name>
</gene>
<organism evidence="2 3">
    <name type="scientific">Vitis vinifera</name>
    <name type="common">Grape</name>
    <dbReference type="NCBI Taxonomy" id="29760"/>
    <lineage>
        <taxon>Eukaryota</taxon>
        <taxon>Viridiplantae</taxon>
        <taxon>Streptophyta</taxon>
        <taxon>Embryophyta</taxon>
        <taxon>Tracheophyta</taxon>
        <taxon>Spermatophyta</taxon>
        <taxon>Magnoliopsida</taxon>
        <taxon>eudicotyledons</taxon>
        <taxon>Gunneridae</taxon>
        <taxon>Pentapetalae</taxon>
        <taxon>rosids</taxon>
        <taxon>Vitales</taxon>
        <taxon>Vitaceae</taxon>
        <taxon>Viteae</taxon>
        <taxon>Vitis</taxon>
    </lineage>
</organism>
<keyword evidence="1" id="KW-1133">Transmembrane helix</keyword>
<keyword evidence="3" id="KW-1185">Reference proteome</keyword>
<evidence type="ECO:0000313" key="3">
    <source>
        <dbReference type="Proteomes" id="UP000009183"/>
    </source>
</evidence>
<dbReference type="OrthoDB" id="8062037at2759"/>
<dbReference type="HOGENOM" id="CLU_1392378_0_0_1"/>
<proteinExistence type="predicted"/>
<dbReference type="STRING" id="29760.F6HFL8"/>
<dbReference type="InParanoid" id="F6HFL8"/>
<reference evidence="3" key="1">
    <citation type="journal article" date="2007" name="Nature">
        <title>The grapevine genome sequence suggests ancestral hexaploidization in major angiosperm phyla.</title>
        <authorList>
            <consortium name="The French-Italian Public Consortium for Grapevine Genome Characterization."/>
            <person name="Jaillon O."/>
            <person name="Aury J.-M."/>
            <person name="Noel B."/>
            <person name="Policriti A."/>
            <person name="Clepet C."/>
            <person name="Casagrande A."/>
            <person name="Choisne N."/>
            <person name="Aubourg S."/>
            <person name="Vitulo N."/>
            <person name="Jubin C."/>
            <person name="Vezzi A."/>
            <person name="Legeai F."/>
            <person name="Hugueney P."/>
            <person name="Dasilva C."/>
            <person name="Horner D."/>
            <person name="Mica E."/>
            <person name="Jublot D."/>
            <person name="Poulain J."/>
            <person name="Bruyere C."/>
            <person name="Billault A."/>
            <person name="Segurens B."/>
            <person name="Gouyvenoux M."/>
            <person name="Ugarte E."/>
            <person name="Cattonaro F."/>
            <person name="Anthouard V."/>
            <person name="Vico V."/>
            <person name="Del Fabbro C."/>
            <person name="Alaux M."/>
            <person name="Di Gaspero G."/>
            <person name="Dumas V."/>
            <person name="Felice N."/>
            <person name="Paillard S."/>
            <person name="Juman I."/>
            <person name="Moroldo M."/>
            <person name="Scalabrin S."/>
            <person name="Canaguier A."/>
            <person name="Le Clainche I."/>
            <person name="Malacrida G."/>
            <person name="Durand E."/>
            <person name="Pesole G."/>
            <person name="Laucou V."/>
            <person name="Chatelet P."/>
            <person name="Merdinoglu D."/>
            <person name="Delledonne M."/>
            <person name="Pezzotti M."/>
            <person name="Lecharny A."/>
            <person name="Scarpelli C."/>
            <person name="Artiguenave F."/>
            <person name="Pe M.E."/>
            <person name="Valle G."/>
            <person name="Morgante M."/>
            <person name="Caboche M."/>
            <person name="Adam-Blondon A.-F."/>
            <person name="Weissenbach J."/>
            <person name="Quetier F."/>
            <person name="Wincker P."/>
        </authorList>
    </citation>
    <scope>NUCLEOTIDE SEQUENCE [LARGE SCALE GENOMIC DNA]</scope>
    <source>
        <strain evidence="3">cv. Pinot noir / PN40024</strain>
    </source>
</reference>
<protein>
    <submittedName>
        <fullName evidence="2">Uncharacterized protein</fullName>
    </submittedName>
</protein>
<feature type="transmembrane region" description="Helical" evidence="1">
    <location>
        <begin position="24"/>
        <end position="47"/>
    </location>
</feature>
<evidence type="ECO:0000256" key="1">
    <source>
        <dbReference type="SAM" id="Phobius"/>
    </source>
</evidence>
<dbReference type="Proteomes" id="UP000009183">
    <property type="component" value="Chromosome 1"/>
</dbReference>
<evidence type="ECO:0000313" key="2">
    <source>
        <dbReference type="EMBL" id="CCB50867.1"/>
    </source>
</evidence>
<sequence>MEPFEGMIMMGLQSQLNDVSSDSIPLLLVAIIANCVAYIRSLLLGLFQSMGLSRFDADEVEDGLLGWWRRFRLRGVFVQVKGWRPGAQASVPPCLPQGVLRWVAGSPQLQLPPLSVAPCLRRARGPHAASRRWGLGHLVLFAMMGIVHVMYGVHQMGQQAVSSSIKNHIPEAAKQGNLFVESKQNGVHEDGKLLWS</sequence>
<accession>F6HFL8</accession>
<dbReference type="AlphaFoldDB" id="F6HFL8"/>
<feature type="transmembrane region" description="Helical" evidence="1">
    <location>
        <begin position="133"/>
        <end position="153"/>
    </location>
</feature>
<name>F6HFL8_VITVI</name>